<dbReference type="AlphaFoldDB" id="A0A914HB90"/>
<keyword evidence="9" id="KW-1185">Reference proteome</keyword>
<dbReference type="Gene3D" id="1.10.10.60">
    <property type="entry name" value="Homeodomain-like"/>
    <property type="match status" value="1"/>
</dbReference>
<dbReference type="CDD" id="cd00086">
    <property type="entry name" value="homeodomain"/>
    <property type="match status" value="1"/>
</dbReference>
<feature type="compositionally biased region" description="Basic and acidic residues" evidence="7">
    <location>
        <begin position="226"/>
        <end position="237"/>
    </location>
</feature>
<name>A0A914HB90_GLORO</name>
<comment type="subcellular location">
    <subcellularLocation>
        <location evidence="1 5 6">Nucleus</location>
    </subcellularLocation>
</comment>
<dbReference type="InterPro" id="IPR001356">
    <property type="entry name" value="HD"/>
</dbReference>
<keyword evidence="2 5" id="KW-0238">DNA-binding</keyword>
<dbReference type="PROSITE" id="PS00027">
    <property type="entry name" value="HOMEOBOX_1"/>
    <property type="match status" value="1"/>
</dbReference>
<dbReference type="InterPro" id="IPR017970">
    <property type="entry name" value="Homeobox_CS"/>
</dbReference>
<evidence type="ECO:0000256" key="2">
    <source>
        <dbReference type="ARBA" id="ARBA00023125"/>
    </source>
</evidence>
<evidence type="ECO:0000256" key="6">
    <source>
        <dbReference type="RuleBase" id="RU000682"/>
    </source>
</evidence>
<feature type="DNA-binding region" description="Homeobox" evidence="5">
    <location>
        <begin position="101"/>
        <end position="160"/>
    </location>
</feature>
<evidence type="ECO:0000256" key="1">
    <source>
        <dbReference type="ARBA" id="ARBA00004123"/>
    </source>
</evidence>
<sequence>MNDSVGSKTELSDFSSRPCNPSGAFASADPLHCLEQISNLPENGLGPNHHNPGSAAAFPTVAPNYGQYHQLACAYAASLQFGQFVANGNVDPSTGIGCVKKSSGRQTYTPDQKRRLEEMFQSSAYVSKAQRQHLADVTKLSDKQIKIWFQNRRMKRKKQETGVGQQSQHHQGDGGASTSPSQQQSPADSSFMAVEANGVKSEPENGGCGGGEQHHHMHGTPLVFKADPRGTKVDSEHPQQGPSIHPLGTVPQPHGTCLPSATAPPLTAMPFFNYYQYGGTGYGQHLSSYYPTSMFGMNTAAQTATWPGMEGGNGYIRGQL</sequence>
<dbReference type="SMART" id="SM00389">
    <property type="entry name" value="HOX"/>
    <property type="match status" value="1"/>
</dbReference>
<feature type="domain" description="Homeobox" evidence="8">
    <location>
        <begin position="99"/>
        <end position="159"/>
    </location>
</feature>
<organism evidence="9 10">
    <name type="scientific">Globodera rostochiensis</name>
    <name type="common">Golden nematode worm</name>
    <name type="synonym">Heterodera rostochiensis</name>
    <dbReference type="NCBI Taxonomy" id="31243"/>
    <lineage>
        <taxon>Eukaryota</taxon>
        <taxon>Metazoa</taxon>
        <taxon>Ecdysozoa</taxon>
        <taxon>Nematoda</taxon>
        <taxon>Chromadorea</taxon>
        <taxon>Rhabditida</taxon>
        <taxon>Tylenchina</taxon>
        <taxon>Tylenchomorpha</taxon>
        <taxon>Tylenchoidea</taxon>
        <taxon>Heteroderidae</taxon>
        <taxon>Heteroderinae</taxon>
        <taxon>Globodera</taxon>
    </lineage>
</organism>
<dbReference type="PANTHER" id="PTHR24339">
    <property type="entry name" value="HOMEOBOX PROTEIN EMX-RELATED"/>
    <property type="match status" value="1"/>
</dbReference>
<proteinExistence type="predicted"/>
<dbReference type="GO" id="GO:0000978">
    <property type="term" value="F:RNA polymerase II cis-regulatory region sequence-specific DNA binding"/>
    <property type="evidence" value="ECO:0007669"/>
    <property type="project" value="TreeGrafter"/>
</dbReference>
<dbReference type="PROSITE" id="PS50071">
    <property type="entry name" value="HOMEOBOX_2"/>
    <property type="match status" value="1"/>
</dbReference>
<dbReference type="SUPFAM" id="SSF46689">
    <property type="entry name" value="Homeodomain-like"/>
    <property type="match status" value="1"/>
</dbReference>
<keyword evidence="3 5" id="KW-0371">Homeobox</keyword>
<feature type="region of interest" description="Disordered" evidence="7">
    <location>
        <begin position="152"/>
        <end position="248"/>
    </location>
</feature>
<dbReference type="PANTHER" id="PTHR24339:SF28">
    <property type="entry name" value="E5-RELATED"/>
    <property type="match status" value="1"/>
</dbReference>
<dbReference type="InterPro" id="IPR009057">
    <property type="entry name" value="Homeodomain-like_sf"/>
</dbReference>
<evidence type="ECO:0000256" key="4">
    <source>
        <dbReference type="ARBA" id="ARBA00023242"/>
    </source>
</evidence>
<protein>
    <submittedName>
        <fullName evidence="10">Homeobox domain-containing protein</fullName>
    </submittedName>
</protein>
<reference evidence="10" key="1">
    <citation type="submission" date="2022-11" db="UniProtKB">
        <authorList>
            <consortium name="WormBaseParasite"/>
        </authorList>
    </citation>
    <scope>IDENTIFICATION</scope>
</reference>
<dbReference type="InterPro" id="IPR050877">
    <property type="entry name" value="EMX-VAX-Noto_Homeobox_TFs"/>
</dbReference>
<accession>A0A914HB90</accession>
<keyword evidence="4 5" id="KW-0539">Nucleus</keyword>
<dbReference type="GO" id="GO:0005634">
    <property type="term" value="C:nucleus"/>
    <property type="evidence" value="ECO:0007669"/>
    <property type="project" value="UniProtKB-SubCell"/>
</dbReference>
<evidence type="ECO:0000256" key="5">
    <source>
        <dbReference type="PROSITE-ProRule" id="PRU00108"/>
    </source>
</evidence>
<evidence type="ECO:0000313" key="9">
    <source>
        <dbReference type="Proteomes" id="UP000887572"/>
    </source>
</evidence>
<dbReference type="Proteomes" id="UP000887572">
    <property type="component" value="Unplaced"/>
</dbReference>
<feature type="compositionally biased region" description="Low complexity" evidence="7">
    <location>
        <begin position="176"/>
        <end position="190"/>
    </location>
</feature>
<evidence type="ECO:0000259" key="8">
    <source>
        <dbReference type="PROSITE" id="PS50071"/>
    </source>
</evidence>
<evidence type="ECO:0000256" key="3">
    <source>
        <dbReference type="ARBA" id="ARBA00023155"/>
    </source>
</evidence>
<dbReference type="WBParaSite" id="Gr19_v10_g15925.t1">
    <property type="protein sequence ID" value="Gr19_v10_g15925.t1"/>
    <property type="gene ID" value="Gr19_v10_g15925"/>
</dbReference>
<evidence type="ECO:0000256" key="7">
    <source>
        <dbReference type="SAM" id="MobiDB-lite"/>
    </source>
</evidence>
<dbReference type="Pfam" id="PF00046">
    <property type="entry name" value="Homeodomain"/>
    <property type="match status" value="1"/>
</dbReference>
<evidence type="ECO:0000313" key="10">
    <source>
        <dbReference type="WBParaSite" id="Gr19_v10_g15925.t1"/>
    </source>
</evidence>
<dbReference type="GO" id="GO:0000981">
    <property type="term" value="F:DNA-binding transcription factor activity, RNA polymerase II-specific"/>
    <property type="evidence" value="ECO:0007669"/>
    <property type="project" value="InterPro"/>
</dbReference>